<dbReference type="EMBL" id="NBII01000005">
    <property type="protein sequence ID" value="PAV19183.1"/>
    <property type="molecule type" value="Genomic_DNA"/>
</dbReference>
<evidence type="ECO:0000256" key="3">
    <source>
        <dbReference type="ARBA" id="ARBA00047591"/>
    </source>
</evidence>
<comment type="catalytic activity">
    <reaction evidence="4">
        <text>a monoacylglycerol + H2O = glycerol + a fatty acid + H(+)</text>
        <dbReference type="Rhea" id="RHEA:15245"/>
        <dbReference type="ChEBI" id="CHEBI:15377"/>
        <dbReference type="ChEBI" id="CHEBI:15378"/>
        <dbReference type="ChEBI" id="CHEBI:17408"/>
        <dbReference type="ChEBI" id="CHEBI:17754"/>
        <dbReference type="ChEBI" id="CHEBI:28868"/>
    </reaction>
</comment>
<evidence type="ECO:0000256" key="5">
    <source>
        <dbReference type="SAM" id="MobiDB-lite"/>
    </source>
</evidence>
<keyword evidence="9" id="KW-1185">Reference proteome</keyword>
<evidence type="ECO:0000256" key="2">
    <source>
        <dbReference type="ARBA" id="ARBA00043996"/>
    </source>
</evidence>
<dbReference type="Proteomes" id="UP000217199">
    <property type="component" value="Unassembled WGS sequence"/>
</dbReference>
<gene>
    <name evidence="8" type="ORF">PNOK_0602700</name>
</gene>
<feature type="compositionally biased region" description="Polar residues" evidence="5">
    <location>
        <begin position="10"/>
        <end position="34"/>
    </location>
</feature>
<evidence type="ECO:0000256" key="6">
    <source>
        <dbReference type="SAM" id="Phobius"/>
    </source>
</evidence>
<keyword evidence="6" id="KW-1133">Transmembrane helix</keyword>
<dbReference type="OrthoDB" id="426718at2759"/>
<dbReference type="GO" id="GO:0016787">
    <property type="term" value="F:hydrolase activity"/>
    <property type="evidence" value="ECO:0007669"/>
    <property type="project" value="UniProtKB-KW"/>
</dbReference>
<keyword evidence="1" id="KW-1015">Disulfide bond</keyword>
<evidence type="ECO:0000259" key="7">
    <source>
        <dbReference type="Pfam" id="PF01764"/>
    </source>
</evidence>
<comment type="caution">
    <text evidence="8">The sequence shown here is derived from an EMBL/GenBank/DDBJ whole genome shotgun (WGS) entry which is preliminary data.</text>
</comment>
<name>A0A286UHU9_9AGAM</name>
<dbReference type="Pfam" id="PF01764">
    <property type="entry name" value="Lipase_3"/>
    <property type="match status" value="1"/>
</dbReference>
<comment type="similarity">
    <text evidence="2">Belongs to the AB hydrolase superfamily. Lipase family. Class 3 subfamily.</text>
</comment>
<keyword evidence="6" id="KW-0812">Transmembrane</keyword>
<dbReference type="AlphaFoldDB" id="A0A286UHU9"/>
<evidence type="ECO:0000256" key="1">
    <source>
        <dbReference type="ARBA" id="ARBA00023157"/>
    </source>
</evidence>
<keyword evidence="6" id="KW-0472">Membrane</keyword>
<dbReference type="STRING" id="2282107.A0A286UHU9"/>
<dbReference type="PANTHER" id="PTHR45856">
    <property type="entry name" value="ALPHA/BETA-HYDROLASES SUPERFAMILY PROTEIN"/>
    <property type="match status" value="1"/>
</dbReference>
<evidence type="ECO:0000313" key="9">
    <source>
        <dbReference type="Proteomes" id="UP000217199"/>
    </source>
</evidence>
<evidence type="ECO:0000313" key="8">
    <source>
        <dbReference type="EMBL" id="PAV19183.1"/>
    </source>
</evidence>
<sequence length="595" mass="67246">MVRQPPSPPSFHSTTEMQSSPHTRRQYTSNTQDPQSQYNDLFRDLHALHADEFAYLSQSITDFDHRCHDSWMFRTLGFLKHYLLFLLTTWAKALWASIFLPFTLMDRITIIVTSLVSSAVISILLPWCLLCSIPITGLIFDYFSCKFLNGLSLVNAMYPSIFNELTDVHISAAREYLSRPIEASEDFSSKRIFNLDASKLLLQCAALMYERTSHSTHRAALACSSKHNRPVRQEPESYTSNACSLPGRHLLHLFGRERYDSVLEALHGELNREEETIRSIANEKLHLHYSTISEMNSPGGPMCGLFFDPDNSFIILAFKGTTPTDFSEWSTDFTFQLQEAGKWIRGFGKVHSGFLRKVFPNRIPVGSRMPYTTIIQSIKSVAKRLRQENPRRQINVWVTGHSLGWSDVIIRDAYLFAAPILCDVQSACAFDGRMNKFSDFPRTMWRVTNGGDAVATCLPDAGDNLDWTLSPCNVFSFSHLGCEIKLRPAPKRCLARGSHITPGSRIIIESAVHLDVLADEGKLARNGNSDSDSDTPFGLKTIKELERKIVEPDLGTQLLSLQKLPLIGRLLAHGTGFYWASLQKTTEGTCEWIYN</sequence>
<evidence type="ECO:0000256" key="4">
    <source>
        <dbReference type="ARBA" id="ARBA00048461"/>
    </source>
</evidence>
<feature type="domain" description="Fungal lipase-type" evidence="7">
    <location>
        <begin position="316"/>
        <end position="413"/>
    </location>
</feature>
<feature type="transmembrane region" description="Helical" evidence="6">
    <location>
        <begin position="108"/>
        <end position="130"/>
    </location>
</feature>
<reference evidence="8 9" key="1">
    <citation type="journal article" date="2017" name="Mol. Ecol.">
        <title>Comparative and population genomic landscape of Phellinus noxius: A hypervariable fungus causing root rot in trees.</title>
        <authorList>
            <person name="Chung C.L."/>
            <person name="Lee T.J."/>
            <person name="Akiba M."/>
            <person name="Lee H.H."/>
            <person name="Kuo T.H."/>
            <person name="Liu D."/>
            <person name="Ke H.M."/>
            <person name="Yokoi T."/>
            <person name="Roa M.B."/>
            <person name="Lu M.J."/>
            <person name="Chang Y.Y."/>
            <person name="Ann P.J."/>
            <person name="Tsai J.N."/>
            <person name="Chen C.Y."/>
            <person name="Tzean S.S."/>
            <person name="Ota Y."/>
            <person name="Hattori T."/>
            <person name="Sahashi N."/>
            <person name="Liou R.F."/>
            <person name="Kikuchi T."/>
            <person name="Tsai I.J."/>
        </authorList>
    </citation>
    <scope>NUCLEOTIDE SEQUENCE [LARGE SCALE GENOMIC DNA]</scope>
    <source>
        <strain evidence="8 9">FFPRI411160</strain>
    </source>
</reference>
<dbReference type="GO" id="GO:0006629">
    <property type="term" value="P:lipid metabolic process"/>
    <property type="evidence" value="ECO:0007669"/>
    <property type="project" value="InterPro"/>
</dbReference>
<dbReference type="InterPro" id="IPR029058">
    <property type="entry name" value="AB_hydrolase_fold"/>
</dbReference>
<dbReference type="InParanoid" id="A0A286UHU9"/>
<proteinExistence type="inferred from homology"/>
<feature type="transmembrane region" description="Helical" evidence="6">
    <location>
        <begin position="82"/>
        <end position="102"/>
    </location>
</feature>
<dbReference type="InterPro" id="IPR051218">
    <property type="entry name" value="Sec_MonoDiacylglyc_Lipase"/>
</dbReference>
<protein>
    <submittedName>
        <fullName evidence="8">Alpha beta-hydrolase</fullName>
    </submittedName>
</protein>
<feature type="region of interest" description="Disordered" evidence="5">
    <location>
        <begin position="1"/>
        <end position="34"/>
    </location>
</feature>
<comment type="catalytic activity">
    <reaction evidence="3">
        <text>a diacylglycerol + H2O = a monoacylglycerol + a fatty acid + H(+)</text>
        <dbReference type="Rhea" id="RHEA:32731"/>
        <dbReference type="ChEBI" id="CHEBI:15377"/>
        <dbReference type="ChEBI" id="CHEBI:15378"/>
        <dbReference type="ChEBI" id="CHEBI:17408"/>
        <dbReference type="ChEBI" id="CHEBI:18035"/>
        <dbReference type="ChEBI" id="CHEBI:28868"/>
    </reaction>
</comment>
<dbReference type="InterPro" id="IPR002921">
    <property type="entry name" value="Fungal_lipase-type"/>
</dbReference>
<dbReference type="SUPFAM" id="SSF53474">
    <property type="entry name" value="alpha/beta-Hydrolases"/>
    <property type="match status" value="1"/>
</dbReference>
<organism evidence="8 9">
    <name type="scientific">Pyrrhoderma noxium</name>
    <dbReference type="NCBI Taxonomy" id="2282107"/>
    <lineage>
        <taxon>Eukaryota</taxon>
        <taxon>Fungi</taxon>
        <taxon>Dikarya</taxon>
        <taxon>Basidiomycota</taxon>
        <taxon>Agaricomycotina</taxon>
        <taxon>Agaricomycetes</taxon>
        <taxon>Hymenochaetales</taxon>
        <taxon>Hymenochaetaceae</taxon>
        <taxon>Pyrrhoderma</taxon>
    </lineage>
</organism>
<dbReference type="PANTHER" id="PTHR45856:SF24">
    <property type="entry name" value="FUNGAL LIPASE-LIKE DOMAIN-CONTAINING PROTEIN"/>
    <property type="match status" value="1"/>
</dbReference>
<dbReference type="Gene3D" id="3.40.50.1820">
    <property type="entry name" value="alpha/beta hydrolase"/>
    <property type="match status" value="2"/>
</dbReference>
<accession>A0A286UHU9</accession>